<dbReference type="InterPro" id="IPR045864">
    <property type="entry name" value="aa-tRNA-synth_II/BPL/LPL"/>
</dbReference>
<evidence type="ECO:0000256" key="1">
    <source>
        <dbReference type="ARBA" id="ARBA00022598"/>
    </source>
</evidence>
<reference evidence="7" key="1">
    <citation type="submission" date="2020-04" db="EMBL/GenBank/DDBJ databases">
        <authorList>
            <person name="Zhang T."/>
        </authorList>
    </citation>
    <scope>NUCLEOTIDE SEQUENCE</scope>
    <source>
        <strain evidence="7">HKST-UBA79</strain>
    </source>
</reference>
<dbReference type="AlphaFoldDB" id="A0A955EBH5"/>
<dbReference type="GO" id="GO:0004826">
    <property type="term" value="F:phenylalanine-tRNA ligase activity"/>
    <property type="evidence" value="ECO:0007669"/>
    <property type="project" value="UniProtKB-EC"/>
</dbReference>
<dbReference type="EC" id="6.1.1.20" evidence="7"/>
<name>A0A955EBH5_UNCKA</name>
<evidence type="ECO:0000256" key="2">
    <source>
        <dbReference type="ARBA" id="ARBA00022741"/>
    </source>
</evidence>
<keyword evidence="3" id="KW-0067">ATP-binding</keyword>
<organism evidence="7 8">
    <name type="scientific">candidate division WWE3 bacterium</name>
    <dbReference type="NCBI Taxonomy" id="2053526"/>
    <lineage>
        <taxon>Bacteria</taxon>
        <taxon>Katanobacteria</taxon>
    </lineage>
</organism>
<proteinExistence type="predicted"/>
<keyword evidence="2" id="KW-0547">Nucleotide-binding</keyword>
<reference evidence="7" key="2">
    <citation type="journal article" date="2021" name="Microbiome">
        <title>Successional dynamics and alternative stable states in a saline activated sludge microbial community over 9 years.</title>
        <authorList>
            <person name="Wang Y."/>
            <person name="Ye J."/>
            <person name="Ju F."/>
            <person name="Liu L."/>
            <person name="Boyd J.A."/>
            <person name="Deng Y."/>
            <person name="Parks D.H."/>
            <person name="Jiang X."/>
            <person name="Yin X."/>
            <person name="Woodcroft B.J."/>
            <person name="Tyson G.W."/>
            <person name="Hugenholtz P."/>
            <person name="Polz M.F."/>
            <person name="Zhang T."/>
        </authorList>
    </citation>
    <scope>NUCLEOTIDE SEQUENCE</scope>
    <source>
        <strain evidence="7">HKST-UBA79</strain>
    </source>
</reference>
<evidence type="ECO:0000313" key="7">
    <source>
        <dbReference type="EMBL" id="MCA9308421.1"/>
    </source>
</evidence>
<keyword evidence="4" id="KW-0648">Protein biosynthesis</keyword>
<keyword evidence="5" id="KW-0030">Aminoacyl-tRNA synthetase</keyword>
<comment type="caution">
    <text evidence="7">The sequence shown here is derived from an EMBL/GenBank/DDBJ whole genome shotgun (WGS) entry which is preliminary data.</text>
</comment>
<evidence type="ECO:0000256" key="5">
    <source>
        <dbReference type="ARBA" id="ARBA00023146"/>
    </source>
</evidence>
<dbReference type="SUPFAM" id="SSF55681">
    <property type="entry name" value="Class II aaRS and biotin synthetases"/>
    <property type="match status" value="1"/>
</dbReference>
<accession>A0A955EBH5</accession>
<protein>
    <submittedName>
        <fullName evidence="7">Phenylalanine--tRNA ligase subunit alpha</fullName>
        <ecNumber evidence="7">6.1.1.20</ecNumber>
    </submittedName>
</protein>
<evidence type="ECO:0000256" key="3">
    <source>
        <dbReference type="ARBA" id="ARBA00022840"/>
    </source>
</evidence>
<evidence type="ECO:0000313" key="8">
    <source>
        <dbReference type="Proteomes" id="UP000740557"/>
    </source>
</evidence>
<dbReference type="GO" id="GO:0005524">
    <property type="term" value="F:ATP binding"/>
    <property type="evidence" value="ECO:0007669"/>
    <property type="project" value="UniProtKB-KW"/>
</dbReference>
<dbReference type="GO" id="GO:0000049">
    <property type="term" value="F:tRNA binding"/>
    <property type="evidence" value="ECO:0007669"/>
    <property type="project" value="InterPro"/>
</dbReference>
<feature type="domain" description="Phenylalanyl-tRNA synthetase" evidence="6">
    <location>
        <begin position="1"/>
        <end position="114"/>
    </location>
</feature>
<evidence type="ECO:0000256" key="4">
    <source>
        <dbReference type="ARBA" id="ARBA00022917"/>
    </source>
</evidence>
<dbReference type="Pfam" id="PF01409">
    <property type="entry name" value="tRNA-synt_2d"/>
    <property type="match status" value="1"/>
</dbReference>
<evidence type="ECO:0000259" key="6">
    <source>
        <dbReference type="Pfam" id="PF01409"/>
    </source>
</evidence>
<sequence length="119" mass="13677">KGITIQNMFHTLDQFHRFLFGDDVVLRFRYKYYPEVSPGAGVDMQCKFCKGEGCSVCKYRGWIEMLGCGMIHYNTLKMCGIDPEIYTGFAFGMGLDRIVMQRFKIADLRKLYGGGIVYV</sequence>
<feature type="non-terminal residue" evidence="7">
    <location>
        <position position="1"/>
    </location>
</feature>
<dbReference type="InterPro" id="IPR002319">
    <property type="entry name" value="Phenylalanyl-tRNA_Synthase"/>
</dbReference>
<keyword evidence="1 7" id="KW-0436">Ligase</keyword>
<gene>
    <name evidence="7" type="primary">pheS</name>
    <name evidence="7" type="ORF">KC980_02835</name>
</gene>
<dbReference type="GO" id="GO:0043039">
    <property type="term" value="P:tRNA aminoacylation"/>
    <property type="evidence" value="ECO:0007669"/>
    <property type="project" value="InterPro"/>
</dbReference>
<dbReference type="EMBL" id="JAGQNX010000083">
    <property type="protein sequence ID" value="MCA9308421.1"/>
    <property type="molecule type" value="Genomic_DNA"/>
</dbReference>
<dbReference type="Proteomes" id="UP000740557">
    <property type="component" value="Unassembled WGS sequence"/>
</dbReference>
<dbReference type="GO" id="GO:0006412">
    <property type="term" value="P:translation"/>
    <property type="evidence" value="ECO:0007669"/>
    <property type="project" value="UniProtKB-KW"/>
</dbReference>
<dbReference type="Gene3D" id="3.30.930.10">
    <property type="entry name" value="Bira Bifunctional Protein, Domain 2"/>
    <property type="match status" value="1"/>
</dbReference>